<dbReference type="AlphaFoldDB" id="X8J9Y0"/>
<name>X8J9Y0_9AGAM</name>
<evidence type="ECO:0000256" key="1">
    <source>
        <dbReference type="SAM" id="MobiDB-lite"/>
    </source>
</evidence>
<gene>
    <name evidence="2" type="ORF">RSOL_365320</name>
</gene>
<feature type="region of interest" description="Disordered" evidence="1">
    <location>
        <begin position="196"/>
        <end position="243"/>
    </location>
</feature>
<evidence type="ECO:0000313" key="3">
    <source>
        <dbReference type="Proteomes" id="UP000030108"/>
    </source>
</evidence>
<feature type="non-terminal residue" evidence="2">
    <location>
        <position position="243"/>
    </location>
</feature>
<comment type="caution">
    <text evidence="2">The sequence shown here is derived from an EMBL/GenBank/DDBJ whole genome shotgun (WGS) entry which is preliminary data.</text>
</comment>
<organism evidence="2 3">
    <name type="scientific">Rhizoctonia solani AG-3 Rhs1AP</name>
    <dbReference type="NCBI Taxonomy" id="1086054"/>
    <lineage>
        <taxon>Eukaryota</taxon>
        <taxon>Fungi</taxon>
        <taxon>Dikarya</taxon>
        <taxon>Basidiomycota</taxon>
        <taxon>Agaricomycotina</taxon>
        <taxon>Agaricomycetes</taxon>
        <taxon>Cantharellales</taxon>
        <taxon>Ceratobasidiaceae</taxon>
        <taxon>Rhizoctonia</taxon>
    </lineage>
</organism>
<feature type="region of interest" description="Disordered" evidence="1">
    <location>
        <begin position="145"/>
        <end position="167"/>
    </location>
</feature>
<accession>X8J9Y0</accession>
<protein>
    <submittedName>
        <fullName evidence="2">Uncharacterized protein</fullName>
    </submittedName>
</protein>
<proteinExistence type="predicted"/>
<feature type="compositionally biased region" description="Polar residues" evidence="1">
    <location>
        <begin position="38"/>
        <end position="47"/>
    </location>
</feature>
<evidence type="ECO:0000313" key="2">
    <source>
        <dbReference type="EMBL" id="EUC60790.1"/>
    </source>
</evidence>
<feature type="region of interest" description="Disordered" evidence="1">
    <location>
        <begin position="20"/>
        <end position="58"/>
    </location>
</feature>
<dbReference type="EMBL" id="JATN01000319">
    <property type="protein sequence ID" value="EUC60790.1"/>
    <property type="molecule type" value="Genomic_DNA"/>
</dbReference>
<sequence length="243" mass="26953">MKDSDYLACNIRTRLKGLDPTMSIQTPVSLTGPLPATPSDSNPTQPEASLPSMSLDGATLPSLSPRPITFQAGSPLSRLLDHIYGILSYEESQRPPSLSPASSLSRPLLLPPPKPSEEIYLKVAAVNQLIDLLFPSRSNICPSLTRPDDLTSAPLEANPRTPSLSIPHQPDQCLLPIREYSMCRASLIPLPTRKFPKAMELQTKSKGKEPEAKEEESEEELEKLPDLEDLETPEYWEEQEWED</sequence>
<reference evidence="3" key="1">
    <citation type="journal article" date="2014" name="Genome Announc.">
        <title>Draft genome sequence of the plant-pathogenic soil fungus Rhizoctonia solani anastomosis group 3 strain Rhs1AP.</title>
        <authorList>
            <person name="Cubeta M.A."/>
            <person name="Thomas E."/>
            <person name="Dean R.A."/>
            <person name="Jabaji S."/>
            <person name="Neate S.M."/>
            <person name="Tavantzis S."/>
            <person name="Toda T."/>
            <person name="Vilgalys R."/>
            <person name="Bharathan N."/>
            <person name="Fedorova-Abrams N."/>
            <person name="Pakala S.B."/>
            <person name="Pakala S.M."/>
            <person name="Zafar N."/>
            <person name="Joardar V."/>
            <person name="Losada L."/>
            <person name="Nierman W.C."/>
        </authorList>
    </citation>
    <scope>NUCLEOTIDE SEQUENCE [LARGE SCALE GENOMIC DNA]</scope>
    <source>
        <strain evidence="3">AG-3</strain>
    </source>
</reference>
<feature type="compositionally biased region" description="Acidic residues" evidence="1">
    <location>
        <begin position="212"/>
        <end position="243"/>
    </location>
</feature>
<dbReference type="Proteomes" id="UP000030108">
    <property type="component" value="Unassembled WGS sequence"/>
</dbReference>